<evidence type="ECO:0000256" key="9">
    <source>
        <dbReference type="RuleBase" id="RU363036"/>
    </source>
</evidence>
<feature type="binding site" evidence="8">
    <location>
        <begin position="194"/>
        <end position="198"/>
    </location>
    <ligand>
        <name>ATP</name>
        <dbReference type="ChEBI" id="CHEBI:30616"/>
    </ligand>
</feature>
<keyword evidence="3 8" id="KW-0547">Nucleotide-binding</keyword>
<organism evidence="10 11">
    <name type="scientific">candidate division WOR_3 bacterium SM23_42</name>
    <dbReference type="NCBI Taxonomy" id="1703779"/>
    <lineage>
        <taxon>Bacteria</taxon>
        <taxon>Bacteria division WOR-3</taxon>
    </lineage>
</organism>
<evidence type="ECO:0000313" key="11">
    <source>
        <dbReference type="Proteomes" id="UP000051373"/>
    </source>
</evidence>
<feature type="short sequence motif" description="'KMSKS' region" evidence="8">
    <location>
        <begin position="194"/>
        <end position="198"/>
    </location>
</feature>
<evidence type="ECO:0000256" key="5">
    <source>
        <dbReference type="ARBA" id="ARBA00022917"/>
    </source>
</evidence>
<dbReference type="InterPro" id="IPR014729">
    <property type="entry name" value="Rossmann-like_a/b/a_fold"/>
</dbReference>
<keyword evidence="5 8" id="KW-0648">Protein biosynthesis</keyword>
<feature type="binding site" evidence="8">
    <location>
        <position position="136"/>
    </location>
    <ligand>
        <name>L-tryptophan</name>
        <dbReference type="ChEBI" id="CHEBI:57912"/>
    </ligand>
</feature>
<evidence type="ECO:0000256" key="3">
    <source>
        <dbReference type="ARBA" id="ARBA00022741"/>
    </source>
</evidence>
<evidence type="ECO:0000256" key="2">
    <source>
        <dbReference type="ARBA" id="ARBA00022598"/>
    </source>
</evidence>
<dbReference type="Proteomes" id="UP000051373">
    <property type="component" value="Unassembled WGS sequence"/>
</dbReference>
<feature type="binding site" evidence="8">
    <location>
        <position position="186"/>
    </location>
    <ligand>
        <name>ATP</name>
        <dbReference type="ChEBI" id="CHEBI:30616"/>
    </ligand>
</feature>
<evidence type="ECO:0000256" key="4">
    <source>
        <dbReference type="ARBA" id="ARBA00022840"/>
    </source>
</evidence>
<comment type="subunit">
    <text evidence="8">Homodimer.</text>
</comment>
<dbReference type="PRINTS" id="PR01039">
    <property type="entry name" value="TRNASYNTHTRP"/>
</dbReference>
<dbReference type="STRING" id="1703779.AMJ83_05105"/>
<reference evidence="10 11" key="1">
    <citation type="journal article" date="2015" name="Microbiome">
        <title>Genomic resolution of linkages in carbon, nitrogen, and sulfur cycling among widespread estuary sediment bacteria.</title>
        <authorList>
            <person name="Baker B.J."/>
            <person name="Lazar C.S."/>
            <person name="Teske A.P."/>
            <person name="Dick G.J."/>
        </authorList>
    </citation>
    <scope>NUCLEOTIDE SEQUENCE [LARGE SCALE GENOMIC DNA]</scope>
    <source>
        <strain evidence="10">SM23_42</strain>
    </source>
</reference>
<dbReference type="Gene3D" id="3.40.50.620">
    <property type="entry name" value="HUPs"/>
    <property type="match status" value="1"/>
</dbReference>
<feature type="binding site" evidence="8">
    <location>
        <begin position="20"/>
        <end position="21"/>
    </location>
    <ligand>
        <name>ATP</name>
        <dbReference type="ChEBI" id="CHEBI:30616"/>
    </ligand>
</feature>
<keyword evidence="6 8" id="KW-0030">Aminoacyl-tRNA synthetase</keyword>
<dbReference type="PANTHER" id="PTHR43766:SF1">
    <property type="entry name" value="TRYPTOPHAN--TRNA LIGASE, MITOCHONDRIAL"/>
    <property type="match status" value="1"/>
</dbReference>
<dbReference type="GO" id="GO:0006436">
    <property type="term" value="P:tryptophanyl-tRNA aminoacylation"/>
    <property type="evidence" value="ECO:0007669"/>
    <property type="project" value="UniProtKB-UniRule"/>
</dbReference>
<feature type="binding site" evidence="8">
    <location>
        <begin position="12"/>
        <end position="14"/>
    </location>
    <ligand>
        <name>ATP</name>
        <dbReference type="ChEBI" id="CHEBI:30616"/>
    </ligand>
</feature>
<proteinExistence type="inferred from homology"/>
<dbReference type="InterPro" id="IPR001412">
    <property type="entry name" value="aa-tRNA-synth_I_CS"/>
</dbReference>
<evidence type="ECO:0000313" key="10">
    <source>
        <dbReference type="EMBL" id="KPK63831.1"/>
    </source>
</evidence>
<dbReference type="InterPro" id="IPR050203">
    <property type="entry name" value="Trp-tRNA_synthetase"/>
</dbReference>
<dbReference type="GO" id="GO:0004830">
    <property type="term" value="F:tryptophan-tRNA ligase activity"/>
    <property type="evidence" value="ECO:0007669"/>
    <property type="project" value="UniProtKB-UniRule"/>
</dbReference>
<gene>
    <name evidence="8" type="primary">trpS</name>
    <name evidence="10" type="ORF">AMJ83_05105</name>
</gene>
<protein>
    <recommendedName>
        <fullName evidence="8">Tryptophan--tRNA ligase</fullName>
        <ecNumber evidence="8">6.1.1.2</ecNumber>
    </recommendedName>
    <alternativeName>
        <fullName evidence="8">Tryptophanyl-tRNA synthetase</fullName>
        <shortName evidence="8">TrpRS</shortName>
    </alternativeName>
</protein>
<keyword evidence="4 8" id="KW-0067">ATP-binding</keyword>
<dbReference type="FunFam" id="1.10.240.10:FF:000005">
    <property type="entry name" value="Tryptophan--tRNA ligase"/>
    <property type="match status" value="1"/>
</dbReference>
<dbReference type="InterPro" id="IPR002305">
    <property type="entry name" value="aa-tRNA-synth_Ic"/>
</dbReference>
<dbReference type="PROSITE" id="PS00178">
    <property type="entry name" value="AA_TRNA_LIGASE_I"/>
    <property type="match status" value="1"/>
</dbReference>
<keyword evidence="2 8" id="KW-0436">Ligase</keyword>
<feature type="binding site" evidence="8">
    <location>
        <begin position="148"/>
        <end position="150"/>
    </location>
    <ligand>
        <name>ATP</name>
        <dbReference type="ChEBI" id="CHEBI:30616"/>
    </ligand>
</feature>
<dbReference type="GO" id="GO:0005524">
    <property type="term" value="F:ATP binding"/>
    <property type="evidence" value="ECO:0007669"/>
    <property type="project" value="UniProtKB-UniRule"/>
</dbReference>
<dbReference type="HAMAP" id="MF_00140_B">
    <property type="entry name" value="Trp_tRNA_synth_B"/>
    <property type="match status" value="1"/>
</dbReference>
<keyword evidence="8" id="KW-0963">Cytoplasm</keyword>
<comment type="caution">
    <text evidence="10">The sequence shown here is derived from an EMBL/GenBank/DDBJ whole genome shotgun (WGS) entry which is preliminary data.</text>
</comment>
<dbReference type="CDD" id="cd00806">
    <property type="entry name" value="TrpRS_core"/>
    <property type="match status" value="1"/>
</dbReference>
<evidence type="ECO:0000256" key="7">
    <source>
        <dbReference type="ARBA" id="ARBA00049929"/>
    </source>
</evidence>
<dbReference type="GO" id="GO:0005829">
    <property type="term" value="C:cytosol"/>
    <property type="evidence" value="ECO:0007669"/>
    <property type="project" value="TreeGrafter"/>
</dbReference>
<dbReference type="AlphaFoldDB" id="A0A0S8FT21"/>
<evidence type="ECO:0000256" key="6">
    <source>
        <dbReference type="ARBA" id="ARBA00023146"/>
    </source>
</evidence>
<accession>A0A0S8FT21</accession>
<dbReference type="InterPro" id="IPR002306">
    <property type="entry name" value="Trp-tRNA-ligase"/>
</dbReference>
<dbReference type="SUPFAM" id="SSF52374">
    <property type="entry name" value="Nucleotidylyl transferase"/>
    <property type="match status" value="1"/>
</dbReference>
<comment type="similarity">
    <text evidence="1 8 9">Belongs to the class-I aminoacyl-tRNA synthetase family.</text>
</comment>
<dbReference type="NCBIfam" id="TIGR00233">
    <property type="entry name" value="trpS"/>
    <property type="match status" value="1"/>
</dbReference>
<name>A0A0S8FT21_UNCW3</name>
<sequence>MIAQKRVFSGIQPSGRLHVGNYVGAMRKMISLQDEYYCIYGIVDYHAMTVRFDPKEMEESIFDCAVDYMAAGIDPTKSVLMVQSTVSQHTELAWILNTITPISWLLRVPTFKEKRQQNPDYVNMGLLDYPVLMASDIIVYKAEVVPVGDDQLPHLELTREIVRRFNSLFGYTFPEPKAMLGEVTRILGLDGNFKMSKSLDNCIYLDESKDEIWKKLSTAVTDVRRKRKTDPGNPEDCNIFTMHKAFSKKGDIDYCAHECCVAGIGCLDCKKILLENMYKELEPIQKKRHELSCNREHVYDILKQGQKRAEEIAVETMSDVHAKIGVKSFH</sequence>
<dbReference type="Gene3D" id="1.10.240.10">
    <property type="entry name" value="Tyrosyl-Transfer RNA Synthetase"/>
    <property type="match status" value="1"/>
</dbReference>
<dbReference type="PATRIC" id="fig|1703779.3.peg.1238"/>
<dbReference type="EC" id="6.1.1.2" evidence="8"/>
<comment type="catalytic activity">
    <reaction evidence="7 8">
        <text>tRNA(Trp) + L-tryptophan + ATP = L-tryptophyl-tRNA(Trp) + AMP + diphosphate + H(+)</text>
        <dbReference type="Rhea" id="RHEA:24080"/>
        <dbReference type="Rhea" id="RHEA-COMP:9671"/>
        <dbReference type="Rhea" id="RHEA-COMP:9705"/>
        <dbReference type="ChEBI" id="CHEBI:15378"/>
        <dbReference type="ChEBI" id="CHEBI:30616"/>
        <dbReference type="ChEBI" id="CHEBI:33019"/>
        <dbReference type="ChEBI" id="CHEBI:57912"/>
        <dbReference type="ChEBI" id="CHEBI:78442"/>
        <dbReference type="ChEBI" id="CHEBI:78535"/>
        <dbReference type="ChEBI" id="CHEBI:456215"/>
        <dbReference type="EC" id="6.1.1.2"/>
    </reaction>
</comment>
<evidence type="ECO:0000256" key="8">
    <source>
        <dbReference type="HAMAP-Rule" id="MF_00140"/>
    </source>
</evidence>
<dbReference type="Pfam" id="PF00579">
    <property type="entry name" value="tRNA-synt_1b"/>
    <property type="match status" value="1"/>
</dbReference>
<dbReference type="InterPro" id="IPR024109">
    <property type="entry name" value="Trp-tRNA-ligase_bac-type"/>
</dbReference>
<comment type="caution">
    <text evidence="8">Lacks conserved residue(s) required for the propagation of feature annotation.</text>
</comment>
<dbReference type="PANTHER" id="PTHR43766">
    <property type="entry name" value="TRYPTOPHAN--TRNA LIGASE, MITOCHONDRIAL"/>
    <property type="match status" value="1"/>
</dbReference>
<comment type="function">
    <text evidence="8">Catalyzes the attachment of tryptophan to tRNA(Trp).</text>
</comment>
<comment type="subcellular location">
    <subcellularLocation>
        <location evidence="8">Cytoplasm</location>
    </subcellularLocation>
</comment>
<evidence type="ECO:0000256" key="1">
    <source>
        <dbReference type="ARBA" id="ARBA00005594"/>
    </source>
</evidence>
<dbReference type="EMBL" id="LJUJ01000008">
    <property type="protein sequence ID" value="KPK63831.1"/>
    <property type="molecule type" value="Genomic_DNA"/>
</dbReference>